<proteinExistence type="predicted"/>
<dbReference type="EnsemblPlants" id="TuG1812G0100004286.01.T01">
    <property type="protein sequence ID" value="TuG1812G0100004286.01.T01.cds265900"/>
    <property type="gene ID" value="TuG1812G0100004286.01"/>
</dbReference>
<accession>A0A8R7K4F8</accession>
<organism evidence="2 3">
    <name type="scientific">Triticum urartu</name>
    <name type="common">Red wild einkorn</name>
    <name type="synonym">Crithodium urartu</name>
    <dbReference type="NCBI Taxonomy" id="4572"/>
    <lineage>
        <taxon>Eukaryota</taxon>
        <taxon>Viridiplantae</taxon>
        <taxon>Streptophyta</taxon>
        <taxon>Embryophyta</taxon>
        <taxon>Tracheophyta</taxon>
        <taxon>Spermatophyta</taxon>
        <taxon>Magnoliopsida</taxon>
        <taxon>Liliopsida</taxon>
        <taxon>Poales</taxon>
        <taxon>Poaceae</taxon>
        <taxon>BOP clade</taxon>
        <taxon>Pooideae</taxon>
        <taxon>Triticodae</taxon>
        <taxon>Triticeae</taxon>
        <taxon>Triticinae</taxon>
        <taxon>Triticum</taxon>
    </lineage>
</organism>
<evidence type="ECO:0000256" key="1">
    <source>
        <dbReference type="SAM" id="MobiDB-lite"/>
    </source>
</evidence>
<reference evidence="3" key="1">
    <citation type="journal article" date="2013" name="Nature">
        <title>Draft genome of the wheat A-genome progenitor Triticum urartu.</title>
        <authorList>
            <person name="Ling H.Q."/>
            <person name="Zhao S."/>
            <person name="Liu D."/>
            <person name="Wang J."/>
            <person name="Sun H."/>
            <person name="Zhang C."/>
            <person name="Fan H."/>
            <person name="Li D."/>
            <person name="Dong L."/>
            <person name="Tao Y."/>
            <person name="Gao C."/>
            <person name="Wu H."/>
            <person name="Li Y."/>
            <person name="Cui Y."/>
            <person name="Guo X."/>
            <person name="Zheng S."/>
            <person name="Wang B."/>
            <person name="Yu K."/>
            <person name="Liang Q."/>
            <person name="Yang W."/>
            <person name="Lou X."/>
            <person name="Chen J."/>
            <person name="Feng M."/>
            <person name="Jian J."/>
            <person name="Zhang X."/>
            <person name="Luo G."/>
            <person name="Jiang Y."/>
            <person name="Liu J."/>
            <person name="Wang Z."/>
            <person name="Sha Y."/>
            <person name="Zhang B."/>
            <person name="Wu H."/>
            <person name="Tang D."/>
            <person name="Shen Q."/>
            <person name="Xue P."/>
            <person name="Zou S."/>
            <person name="Wang X."/>
            <person name="Liu X."/>
            <person name="Wang F."/>
            <person name="Yang Y."/>
            <person name="An X."/>
            <person name="Dong Z."/>
            <person name="Zhang K."/>
            <person name="Zhang X."/>
            <person name="Luo M.C."/>
            <person name="Dvorak J."/>
            <person name="Tong Y."/>
            <person name="Wang J."/>
            <person name="Yang H."/>
            <person name="Li Z."/>
            <person name="Wang D."/>
            <person name="Zhang A."/>
            <person name="Wang J."/>
        </authorList>
    </citation>
    <scope>NUCLEOTIDE SEQUENCE</scope>
    <source>
        <strain evidence="3">cv. G1812</strain>
    </source>
</reference>
<keyword evidence="3" id="KW-1185">Reference proteome</keyword>
<feature type="compositionally biased region" description="Basic and acidic residues" evidence="1">
    <location>
        <begin position="71"/>
        <end position="80"/>
    </location>
</feature>
<protein>
    <submittedName>
        <fullName evidence="2">Uncharacterized protein</fullName>
    </submittedName>
</protein>
<reference evidence="2" key="2">
    <citation type="submission" date="2018-03" db="EMBL/GenBank/DDBJ databases">
        <title>The Triticum urartu genome reveals the dynamic nature of wheat genome evolution.</title>
        <authorList>
            <person name="Ling H."/>
            <person name="Ma B."/>
            <person name="Shi X."/>
            <person name="Liu H."/>
            <person name="Dong L."/>
            <person name="Sun H."/>
            <person name="Cao Y."/>
            <person name="Gao Q."/>
            <person name="Zheng S."/>
            <person name="Li Y."/>
            <person name="Yu Y."/>
            <person name="Du H."/>
            <person name="Qi M."/>
            <person name="Li Y."/>
            <person name="Yu H."/>
            <person name="Cui Y."/>
            <person name="Wang N."/>
            <person name="Chen C."/>
            <person name="Wu H."/>
            <person name="Zhao Y."/>
            <person name="Zhang J."/>
            <person name="Li Y."/>
            <person name="Zhou W."/>
            <person name="Zhang B."/>
            <person name="Hu W."/>
            <person name="Eijk M."/>
            <person name="Tang J."/>
            <person name="Witsenboer H."/>
            <person name="Zhao S."/>
            <person name="Li Z."/>
            <person name="Zhang A."/>
            <person name="Wang D."/>
            <person name="Liang C."/>
        </authorList>
    </citation>
    <scope>NUCLEOTIDE SEQUENCE [LARGE SCALE GENOMIC DNA]</scope>
    <source>
        <strain evidence="2">cv. G1812</strain>
    </source>
</reference>
<sequence length="102" mass="10784">MGRLAGLAQGRHAREPHGVGLRRARLLPLRAGRGRALGRPAAERVQVIALRAPAEDVERVEEGLDAEEGGEERHGEHAGAEEGGGPGHVASFPDELGRPPRP</sequence>
<name>A0A8R7K4F8_TRIUA</name>
<dbReference type="Proteomes" id="UP000015106">
    <property type="component" value="Chromosome 1"/>
</dbReference>
<dbReference type="AlphaFoldDB" id="A0A8R7K4F8"/>
<gene>
    <name evidence="2" type="primary">LOC125538705</name>
</gene>
<dbReference type="Gramene" id="TuG1812G0100004286.01.T01">
    <property type="protein sequence ID" value="TuG1812G0100004286.01.T01.cds265900"/>
    <property type="gene ID" value="TuG1812G0100004286.01"/>
</dbReference>
<reference evidence="2" key="3">
    <citation type="submission" date="2022-06" db="UniProtKB">
        <authorList>
            <consortium name="EnsemblPlants"/>
        </authorList>
    </citation>
    <scope>IDENTIFICATION</scope>
</reference>
<evidence type="ECO:0000313" key="2">
    <source>
        <dbReference type="EnsemblPlants" id="TuG1812G0100004286.01.T01.cds265900"/>
    </source>
</evidence>
<feature type="region of interest" description="Disordered" evidence="1">
    <location>
        <begin position="55"/>
        <end position="102"/>
    </location>
</feature>
<evidence type="ECO:0000313" key="3">
    <source>
        <dbReference type="Proteomes" id="UP000015106"/>
    </source>
</evidence>